<dbReference type="EMBL" id="CP136594">
    <property type="protein sequence ID" value="WOE76535.1"/>
    <property type="molecule type" value="Genomic_DNA"/>
</dbReference>
<keyword evidence="3" id="KW-1185">Reference proteome</keyword>
<accession>A0AA97I391</accession>
<gene>
    <name evidence="2" type="ORF">RB602_07420</name>
</gene>
<proteinExistence type="predicted"/>
<dbReference type="Pfam" id="PF00903">
    <property type="entry name" value="Glyoxalase"/>
    <property type="match status" value="1"/>
</dbReference>
<dbReference type="InterPro" id="IPR029068">
    <property type="entry name" value="Glyas_Bleomycin-R_OHBP_Dase"/>
</dbReference>
<reference evidence="2 3" key="1">
    <citation type="submission" date="2023-10" db="EMBL/GenBank/DDBJ databases">
        <title>Complete genome sequence of a Sphingomonadaceae bacterium.</title>
        <authorList>
            <person name="Yan C."/>
        </authorList>
    </citation>
    <scope>NUCLEOTIDE SEQUENCE [LARGE SCALE GENOMIC DNA]</scope>
    <source>
        <strain evidence="2 3">SCSIO 66989</strain>
    </source>
</reference>
<name>A0AA97I391_9SPHN</name>
<dbReference type="InterPro" id="IPR004360">
    <property type="entry name" value="Glyas_Fos-R_dOase_dom"/>
</dbReference>
<dbReference type="PANTHER" id="PTHR33993:SF2">
    <property type="entry name" value="VOC DOMAIN-CONTAINING PROTEIN"/>
    <property type="match status" value="1"/>
</dbReference>
<dbReference type="Gene3D" id="3.10.180.10">
    <property type="entry name" value="2,3-Dihydroxybiphenyl 1,2-Dioxygenase, domain 1"/>
    <property type="match status" value="1"/>
</dbReference>
<evidence type="ECO:0000313" key="3">
    <source>
        <dbReference type="Proteomes" id="UP001302429"/>
    </source>
</evidence>
<organism evidence="2 3">
    <name type="scientific">Alterisphingorhabdus coralli</name>
    <dbReference type="NCBI Taxonomy" id="3071408"/>
    <lineage>
        <taxon>Bacteria</taxon>
        <taxon>Pseudomonadati</taxon>
        <taxon>Pseudomonadota</taxon>
        <taxon>Alphaproteobacteria</taxon>
        <taxon>Sphingomonadales</taxon>
        <taxon>Sphingomonadaceae</taxon>
        <taxon>Alterisphingorhabdus (ex Yan et al. 2024)</taxon>
    </lineage>
</organism>
<protein>
    <submittedName>
        <fullName evidence="2">VOC family protein</fullName>
    </submittedName>
</protein>
<dbReference type="InterPro" id="IPR037523">
    <property type="entry name" value="VOC_core"/>
</dbReference>
<dbReference type="SUPFAM" id="SSF54593">
    <property type="entry name" value="Glyoxalase/Bleomycin resistance protein/Dihydroxybiphenyl dioxygenase"/>
    <property type="match status" value="1"/>
</dbReference>
<feature type="domain" description="VOC" evidence="1">
    <location>
        <begin position="27"/>
        <end position="144"/>
    </location>
</feature>
<sequence length="146" mass="15876">MGSLLRMARLRAKVDCTEQETIAVHNPVLYFEIAVTDMDRAIAFYESIFGYSLSREQVDGYEMAFFPRADDAPGASGALAMGDVYIPSKNGAIVYFDVPDIDAVLVRATKKGAAILYPKKDLGEAGFVAEIEDSEGNRIALTQAAE</sequence>
<dbReference type="AlphaFoldDB" id="A0AA97I391"/>
<dbReference type="CDD" id="cd07247">
    <property type="entry name" value="SgaA_N_like"/>
    <property type="match status" value="1"/>
</dbReference>
<dbReference type="PANTHER" id="PTHR33993">
    <property type="entry name" value="GLYOXALASE-RELATED"/>
    <property type="match status" value="1"/>
</dbReference>
<evidence type="ECO:0000259" key="1">
    <source>
        <dbReference type="PROSITE" id="PS51819"/>
    </source>
</evidence>
<dbReference type="RefSeq" id="WP_317084311.1">
    <property type="nucleotide sequence ID" value="NZ_CP136594.1"/>
</dbReference>
<dbReference type="KEGG" id="acoa:RB602_07420"/>
<evidence type="ECO:0000313" key="2">
    <source>
        <dbReference type="EMBL" id="WOE76535.1"/>
    </source>
</evidence>
<dbReference type="PROSITE" id="PS51819">
    <property type="entry name" value="VOC"/>
    <property type="match status" value="1"/>
</dbReference>
<dbReference type="Proteomes" id="UP001302429">
    <property type="component" value="Chromosome"/>
</dbReference>
<dbReference type="InterPro" id="IPR052164">
    <property type="entry name" value="Anthracycline_SecMetBiosynth"/>
</dbReference>